<dbReference type="EMBL" id="CAJNJA010027220">
    <property type="protein sequence ID" value="CAE7571815.1"/>
    <property type="molecule type" value="Genomic_DNA"/>
</dbReference>
<reference evidence="1" key="1">
    <citation type="submission" date="2021-02" db="EMBL/GenBank/DDBJ databases">
        <authorList>
            <person name="Dougan E. K."/>
            <person name="Rhodes N."/>
            <person name="Thang M."/>
            <person name="Chan C."/>
        </authorList>
    </citation>
    <scope>NUCLEOTIDE SEQUENCE</scope>
</reference>
<proteinExistence type="predicted"/>
<feature type="non-terminal residue" evidence="1">
    <location>
        <position position="1"/>
    </location>
</feature>
<name>A0A812UDK2_9DINO</name>
<organism evidence="1 2">
    <name type="scientific">Symbiodinium necroappetens</name>
    <dbReference type="NCBI Taxonomy" id="1628268"/>
    <lineage>
        <taxon>Eukaryota</taxon>
        <taxon>Sar</taxon>
        <taxon>Alveolata</taxon>
        <taxon>Dinophyceae</taxon>
        <taxon>Suessiales</taxon>
        <taxon>Symbiodiniaceae</taxon>
        <taxon>Symbiodinium</taxon>
    </lineage>
</organism>
<protein>
    <submittedName>
        <fullName evidence="1">Uncharacterized protein</fullName>
    </submittedName>
</protein>
<keyword evidence="2" id="KW-1185">Reference proteome</keyword>
<comment type="caution">
    <text evidence="1">The sequence shown here is derived from an EMBL/GenBank/DDBJ whole genome shotgun (WGS) entry which is preliminary data.</text>
</comment>
<dbReference type="AlphaFoldDB" id="A0A812UDK2"/>
<accession>A0A812UDK2</accession>
<dbReference type="Proteomes" id="UP000601435">
    <property type="component" value="Unassembled WGS sequence"/>
</dbReference>
<evidence type="ECO:0000313" key="2">
    <source>
        <dbReference type="Proteomes" id="UP000601435"/>
    </source>
</evidence>
<gene>
    <name evidence="1" type="ORF">SNEC2469_LOCUS16685</name>
</gene>
<evidence type="ECO:0000313" key="1">
    <source>
        <dbReference type="EMBL" id="CAE7571815.1"/>
    </source>
</evidence>
<sequence>VSALHNAPPKSSKGLDFAKETRICCGQSRTAAASARRKNSSPAAGRFFVSGRRGLTVAVTRGQEDEGKSQFVDSAAVACKQASSQAKT</sequence>